<dbReference type="EMBL" id="CP036276">
    <property type="protein sequence ID" value="QDU47456.1"/>
    <property type="molecule type" value="Genomic_DNA"/>
</dbReference>
<dbReference type="AlphaFoldDB" id="A0A517ZYC6"/>
<dbReference type="Proteomes" id="UP000319383">
    <property type="component" value="Chromosome"/>
</dbReference>
<reference evidence="2 3" key="1">
    <citation type="submission" date="2019-02" db="EMBL/GenBank/DDBJ databases">
        <title>Deep-cultivation of Planctomycetes and their phenomic and genomic characterization uncovers novel biology.</title>
        <authorList>
            <person name="Wiegand S."/>
            <person name="Jogler M."/>
            <person name="Boedeker C."/>
            <person name="Pinto D."/>
            <person name="Vollmers J."/>
            <person name="Rivas-Marin E."/>
            <person name="Kohn T."/>
            <person name="Peeters S.H."/>
            <person name="Heuer A."/>
            <person name="Rast P."/>
            <person name="Oberbeckmann S."/>
            <person name="Bunk B."/>
            <person name="Jeske O."/>
            <person name="Meyerdierks A."/>
            <person name="Storesund J.E."/>
            <person name="Kallscheuer N."/>
            <person name="Luecker S."/>
            <person name="Lage O.M."/>
            <person name="Pohl T."/>
            <person name="Merkel B.J."/>
            <person name="Hornburger P."/>
            <person name="Mueller R.-W."/>
            <person name="Bruemmer F."/>
            <person name="Labrenz M."/>
            <person name="Spormann A.M."/>
            <person name="Op den Camp H."/>
            <person name="Overmann J."/>
            <person name="Amann R."/>
            <person name="Jetten M.S.M."/>
            <person name="Mascher T."/>
            <person name="Medema M.H."/>
            <person name="Devos D.P."/>
            <person name="Kaster A.-K."/>
            <person name="Ovreas L."/>
            <person name="Rohde M."/>
            <person name="Galperin M.Y."/>
            <person name="Jogler C."/>
        </authorList>
    </citation>
    <scope>NUCLEOTIDE SEQUENCE [LARGE SCALE GENOMIC DNA]</scope>
    <source>
        <strain evidence="2 3">Mal52</strain>
    </source>
</reference>
<evidence type="ECO:0008006" key="4">
    <source>
        <dbReference type="Google" id="ProtNLM"/>
    </source>
</evidence>
<keyword evidence="3" id="KW-1185">Reference proteome</keyword>
<name>A0A517ZYC6_9PLAN</name>
<feature type="transmembrane region" description="Helical" evidence="1">
    <location>
        <begin position="94"/>
        <end position="112"/>
    </location>
</feature>
<dbReference type="RefSeq" id="WP_339908362.1">
    <property type="nucleotide sequence ID" value="NZ_CAXBED010000034.1"/>
</dbReference>
<proteinExistence type="predicted"/>
<keyword evidence="1" id="KW-0472">Membrane</keyword>
<accession>A0A517ZYC6</accession>
<feature type="transmembrane region" description="Helical" evidence="1">
    <location>
        <begin position="64"/>
        <end position="88"/>
    </location>
</feature>
<sequence length="119" mass="13372">MKCFNHRDADAVGVCQSCHRGLCVDCYAEVGNLLACRNRCEEDVARWDFIAQKSVTAYSANYKIYLWTSVFLVVVALPFVVVGSFAMLNEPSSGIVALFIGFVFLLFSLVLFRTARKMR</sequence>
<keyword evidence="1" id="KW-0812">Transmembrane</keyword>
<keyword evidence="1" id="KW-1133">Transmembrane helix</keyword>
<evidence type="ECO:0000313" key="3">
    <source>
        <dbReference type="Proteomes" id="UP000319383"/>
    </source>
</evidence>
<dbReference type="KEGG" id="sdyn:Mal52_59870"/>
<evidence type="ECO:0000256" key="1">
    <source>
        <dbReference type="SAM" id="Phobius"/>
    </source>
</evidence>
<evidence type="ECO:0000313" key="2">
    <source>
        <dbReference type="EMBL" id="QDU47456.1"/>
    </source>
</evidence>
<protein>
    <recommendedName>
        <fullName evidence="4">B box-type domain-containing protein</fullName>
    </recommendedName>
</protein>
<gene>
    <name evidence="2" type="ORF">Mal52_59870</name>
</gene>
<organism evidence="2 3">
    <name type="scientific">Symmachiella dynata</name>
    <dbReference type="NCBI Taxonomy" id="2527995"/>
    <lineage>
        <taxon>Bacteria</taxon>
        <taxon>Pseudomonadati</taxon>
        <taxon>Planctomycetota</taxon>
        <taxon>Planctomycetia</taxon>
        <taxon>Planctomycetales</taxon>
        <taxon>Planctomycetaceae</taxon>
        <taxon>Symmachiella</taxon>
    </lineage>
</organism>